<reference evidence="1 2" key="1">
    <citation type="submission" date="2020-08" db="EMBL/GenBank/DDBJ databases">
        <title>Complete genome sequence of Raphidiopsis curvispora isolated from drinking water reservoir in South Korea.</title>
        <authorList>
            <person name="Jeong J."/>
        </authorList>
    </citation>
    <scope>NUCLEOTIDE SEQUENCE [LARGE SCALE GENOMIC DNA]</scope>
    <source>
        <strain evidence="1 2">GIHE-G1</strain>
    </source>
</reference>
<dbReference type="AlphaFoldDB" id="A0A7H0F3U7"/>
<name>A0A7H0F3U7_9CYAN</name>
<dbReference type="RefSeq" id="WP_187707063.1">
    <property type="nucleotide sequence ID" value="NZ_CP060822.1"/>
</dbReference>
<organism evidence="1 2">
    <name type="scientific">Cylindrospermopsis curvispora GIHE-G1</name>
    <dbReference type="NCBI Taxonomy" id="2666332"/>
    <lineage>
        <taxon>Bacteria</taxon>
        <taxon>Bacillati</taxon>
        <taxon>Cyanobacteriota</taxon>
        <taxon>Cyanophyceae</taxon>
        <taxon>Nostocales</taxon>
        <taxon>Aphanizomenonaceae</taxon>
        <taxon>Cylindrospermopsis</taxon>
    </lineage>
</organism>
<evidence type="ECO:0000313" key="1">
    <source>
        <dbReference type="EMBL" id="QNP30713.1"/>
    </source>
</evidence>
<dbReference type="EMBL" id="CP060822">
    <property type="protein sequence ID" value="QNP30713.1"/>
    <property type="molecule type" value="Genomic_DNA"/>
</dbReference>
<keyword evidence="2" id="KW-1185">Reference proteome</keyword>
<proteinExistence type="predicted"/>
<protein>
    <submittedName>
        <fullName evidence="1">Uncharacterized protein</fullName>
    </submittedName>
</protein>
<dbReference type="Proteomes" id="UP000516013">
    <property type="component" value="Chromosome"/>
</dbReference>
<evidence type="ECO:0000313" key="2">
    <source>
        <dbReference type="Proteomes" id="UP000516013"/>
    </source>
</evidence>
<accession>A0A7H0F3U7</accession>
<gene>
    <name evidence="1" type="ORF">IAR63_06875</name>
</gene>
<sequence>MFKIKDSTPPIIAKTLVVAGFAASVLLSAAPAKAITLLNFPFQFQDVTGGTNGLVKGTLIGLQEGNNPGSGITAQVTSSPNNQGLGIYNFHYAASNAFTVTGGIITYANASFSQDGNYLNLGTYGNDGYSNRLQFFRDDSNSTTSFTADGLPLHVTPVPFESDSGAVLAALGICFGASKLWKKHLAKKRMVGNAVIESLTHNNV</sequence>
<dbReference type="KEGG" id="ccur:IAR63_06875"/>